<gene>
    <name evidence="1" type="ORF">N4261_05020</name>
</gene>
<protein>
    <submittedName>
        <fullName evidence="1">Uncharacterized protein</fullName>
    </submittedName>
</protein>
<accession>A0ABY6B288</accession>
<keyword evidence="2" id="KW-1185">Reference proteome</keyword>
<name>A0ABY6B288_9BURK</name>
<dbReference type="Proteomes" id="UP001064933">
    <property type="component" value="Chromosome"/>
</dbReference>
<dbReference type="EMBL" id="CP104562">
    <property type="protein sequence ID" value="UXH79298.1"/>
    <property type="molecule type" value="Genomic_DNA"/>
</dbReference>
<reference evidence="1" key="1">
    <citation type="submission" date="2022-10" db="EMBL/GenBank/DDBJ databases">
        <title>Characterization and whole genome sequencing of a new Roseateles species, isolated from fresh water.</title>
        <authorList>
            <person name="Guliayeva D.Y."/>
            <person name="Akhremchuk A.E."/>
            <person name="Sikolenko M.A."/>
            <person name="Valentovich L.N."/>
            <person name="Sidarenka A.V."/>
        </authorList>
    </citation>
    <scope>NUCLEOTIDE SEQUENCE</scope>
    <source>
        <strain evidence="1">BIM B-1768</strain>
    </source>
</reference>
<organism evidence="1 2">
    <name type="scientific">Roseateles amylovorans</name>
    <dbReference type="NCBI Taxonomy" id="2978473"/>
    <lineage>
        <taxon>Bacteria</taxon>
        <taxon>Pseudomonadati</taxon>
        <taxon>Pseudomonadota</taxon>
        <taxon>Betaproteobacteria</taxon>
        <taxon>Burkholderiales</taxon>
        <taxon>Sphaerotilaceae</taxon>
        <taxon>Roseateles</taxon>
    </lineage>
</organism>
<sequence>MRSEITVVLAADQTCQLAVEADDAWRFGTARDWLDEQFVLHRCEPLRRSGKVLLTDKVLAVAAALGVDGFADPATARAFARAAAAALGKSVVTVDVPRMSVTS</sequence>
<dbReference type="RefSeq" id="WP_261759118.1">
    <property type="nucleotide sequence ID" value="NZ_CP104562.2"/>
</dbReference>
<evidence type="ECO:0000313" key="1">
    <source>
        <dbReference type="EMBL" id="UXH79298.1"/>
    </source>
</evidence>
<evidence type="ECO:0000313" key="2">
    <source>
        <dbReference type="Proteomes" id="UP001064933"/>
    </source>
</evidence>
<proteinExistence type="predicted"/>